<evidence type="ECO:0000313" key="25">
    <source>
        <dbReference type="EMBL" id="KAK2163929.1"/>
    </source>
</evidence>
<feature type="domain" description="Thioesterase" evidence="24">
    <location>
        <begin position="53"/>
        <end position="128"/>
    </location>
</feature>
<dbReference type="NCBIfam" id="TIGR00369">
    <property type="entry name" value="unchar_dom_1"/>
    <property type="match status" value="1"/>
</dbReference>
<dbReference type="InterPro" id="IPR006683">
    <property type="entry name" value="Thioestr_dom"/>
</dbReference>
<dbReference type="PANTHER" id="PTHR21660">
    <property type="entry name" value="THIOESTERASE SUPERFAMILY MEMBER-RELATED"/>
    <property type="match status" value="1"/>
</dbReference>
<dbReference type="FunFam" id="3.10.129.10:FF:000021">
    <property type="entry name" value="Acyl-coenzyme A thioesterase 13"/>
    <property type="match status" value="1"/>
</dbReference>
<evidence type="ECO:0000256" key="17">
    <source>
        <dbReference type="ARBA" id="ARBA00052976"/>
    </source>
</evidence>
<comment type="subunit">
    <text evidence="19">Homotetramer. Interacts with PCTP.</text>
</comment>
<dbReference type="Pfam" id="PF03061">
    <property type="entry name" value="4HBT"/>
    <property type="match status" value="1"/>
</dbReference>
<comment type="caution">
    <text evidence="25">The sequence shown here is derived from an EMBL/GenBank/DDBJ whole genome shotgun (WGS) entry which is preliminary data.</text>
</comment>
<dbReference type="GO" id="GO:0005634">
    <property type="term" value="C:nucleus"/>
    <property type="evidence" value="ECO:0007669"/>
    <property type="project" value="UniProtKB-SubCell"/>
</dbReference>
<evidence type="ECO:0000256" key="6">
    <source>
        <dbReference type="ARBA" id="ARBA00022490"/>
    </source>
</evidence>
<keyword evidence="8" id="KW-0007">Acetylation</keyword>
<keyword evidence="10" id="KW-0496">Mitochondrion</keyword>
<evidence type="ECO:0000256" key="20">
    <source>
        <dbReference type="ARBA" id="ARBA00067273"/>
    </source>
</evidence>
<sequence>MASNTLNKLRQAFSRMISLKAFDTSIDKLQVIDASPGSCTCQLKISEKHTNLNGDLHGGAIALLIDNVSTLALYSNENGVRGVSVNMHISYMRSAKTGDEIIIDSKIEKSGKKLAFLTAEIRHKNSNKIIATGTHTKFVGHH</sequence>
<keyword evidence="6" id="KW-0963">Cytoplasm</keyword>
<comment type="similarity">
    <text evidence="5">Belongs to the thioesterase PaaI family.</text>
</comment>
<dbReference type="EMBL" id="JAODUP010000072">
    <property type="protein sequence ID" value="KAK2163929.1"/>
    <property type="molecule type" value="Genomic_DNA"/>
</dbReference>
<comment type="catalytic activity">
    <reaction evidence="15">
        <text>dodecanoyl-CoA + H2O = dodecanoate + CoA + H(+)</text>
        <dbReference type="Rhea" id="RHEA:30135"/>
        <dbReference type="ChEBI" id="CHEBI:15377"/>
        <dbReference type="ChEBI" id="CHEBI:15378"/>
        <dbReference type="ChEBI" id="CHEBI:18262"/>
        <dbReference type="ChEBI" id="CHEBI:57287"/>
        <dbReference type="ChEBI" id="CHEBI:57375"/>
    </reaction>
    <physiologicalReaction direction="left-to-right" evidence="15">
        <dbReference type="Rhea" id="RHEA:30136"/>
    </physiologicalReaction>
</comment>
<evidence type="ECO:0000259" key="24">
    <source>
        <dbReference type="Pfam" id="PF03061"/>
    </source>
</evidence>
<evidence type="ECO:0000256" key="15">
    <source>
        <dbReference type="ARBA" id="ARBA00048074"/>
    </source>
</evidence>
<evidence type="ECO:0000256" key="7">
    <source>
        <dbReference type="ARBA" id="ARBA00022801"/>
    </source>
</evidence>
<comment type="catalytic activity">
    <reaction evidence="16">
        <text>hexanoyl-CoA + H2O = hexanoate + CoA + H(+)</text>
        <dbReference type="Rhea" id="RHEA:40115"/>
        <dbReference type="ChEBI" id="CHEBI:15377"/>
        <dbReference type="ChEBI" id="CHEBI:15378"/>
        <dbReference type="ChEBI" id="CHEBI:17120"/>
        <dbReference type="ChEBI" id="CHEBI:57287"/>
        <dbReference type="ChEBI" id="CHEBI:62620"/>
    </reaction>
    <physiologicalReaction direction="left-to-right" evidence="16">
        <dbReference type="Rhea" id="RHEA:40116"/>
    </physiologicalReaction>
</comment>
<evidence type="ECO:0000256" key="16">
    <source>
        <dbReference type="ARBA" id="ARBA00050199"/>
    </source>
</evidence>
<comment type="subcellular location">
    <subcellularLocation>
        <location evidence="3">Cytoplasm</location>
        <location evidence="3">Cytoskeleton</location>
        <location evidence="3">Spindle</location>
    </subcellularLocation>
    <subcellularLocation>
        <location evidence="4">Cytoplasm</location>
        <location evidence="4">Cytosol</location>
    </subcellularLocation>
    <subcellularLocation>
        <location evidence="2">Mitochondrion</location>
    </subcellularLocation>
    <subcellularLocation>
        <location evidence="1">Nucleus</location>
    </subcellularLocation>
</comment>
<evidence type="ECO:0000256" key="9">
    <source>
        <dbReference type="ARBA" id="ARBA00023098"/>
    </source>
</evidence>
<dbReference type="Gene3D" id="3.10.129.10">
    <property type="entry name" value="Hotdog Thioesterase"/>
    <property type="match status" value="1"/>
</dbReference>
<dbReference type="InterPro" id="IPR029069">
    <property type="entry name" value="HotDog_dom_sf"/>
</dbReference>
<keyword evidence="12" id="KW-0539">Nucleus</keyword>
<evidence type="ECO:0000256" key="11">
    <source>
        <dbReference type="ARBA" id="ARBA00023212"/>
    </source>
</evidence>
<dbReference type="GO" id="GO:0006629">
    <property type="term" value="P:lipid metabolic process"/>
    <property type="evidence" value="ECO:0007669"/>
    <property type="project" value="UniProtKB-KW"/>
</dbReference>
<dbReference type="InterPro" id="IPR003736">
    <property type="entry name" value="PAAI_dom"/>
</dbReference>
<keyword evidence="26" id="KW-1185">Reference proteome</keyword>
<protein>
    <recommendedName>
        <fullName evidence="20">Acyl-coenzyme A thioesterase 13</fullName>
    </recommendedName>
    <alternativeName>
        <fullName evidence="22">Hotdog-fold thioesterase superfamily member 2</fullName>
    </alternativeName>
    <alternativeName>
        <fullName evidence="21">Palmitoyl-CoA hydrolase</fullName>
    </alternativeName>
    <alternativeName>
        <fullName evidence="23">Thioesterase superfamily member 2</fullName>
    </alternativeName>
</protein>
<dbReference type="AlphaFoldDB" id="A0AAD9NE71"/>
<dbReference type="Proteomes" id="UP001208570">
    <property type="component" value="Unassembled WGS sequence"/>
</dbReference>
<evidence type="ECO:0000256" key="10">
    <source>
        <dbReference type="ARBA" id="ARBA00023128"/>
    </source>
</evidence>
<evidence type="ECO:0000313" key="26">
    <source>
        <dbReference type="Proteomes" id="UP001208570"/>
    </source>
</evidence>
<name>A0AAD9NE71_9ANNE</name>
<dbReference type="GO" id="GO:0005819">
    <property type="term" value="C:spindle"/>
    <property type="evidence" value="ECO:0007669"/>
    <property type="project" value="UniProtKB-SubCell"/>
</dbReference>
<evidence type="ECO:0000256" key="18">
    <source>
        <dbReference type="ARBA" id="ARBA00058205"/>
    </source>
</evidence>
<evidence type="ECO:0000256" key="13">
    <source>
        <dbReference type="ARBA" id="ARBA00047588"/>
    </source>
</evidence>
<comment type="catalytic activity">
    <reaction evidence="17">
        <text>a fatty acyl-CoA + H2O = a fatty acid + CoA + H(+)</text>
        <dbReference type="Rhea" id="RHEA:16781"/>
        <dbReference type="ChEBI" id="CHEBI:15377"/>
        <dbReference type="ChEBI" id="CHEBI:15378"/>
        <dbReference type="ChEBI" id="CHEBI:28868"/>
        <dbReference type="ChEBI" id="CHEBI:57287"/>
        <dbReference type="ChEBI" id="CHEBI:77636"/>
    </reaction>
    <physiologicalReaction direction="left-to-right" evidence="17">
        <dbReference type="Rhea" id="RHEA:16782"/>
    </physiologicalReaction>
</comment>
<dbReference type="SUPFAM" id="SSF54637">
    <property type="entry name" value="Thioesterase/thiol ester dehydrase-isomerase"/>
    <property type="match status" value="1"/>
</dbReference>
<evidence type="ECO:0000256" key="4">
    <source>
        <dbReference type="ARBA" id="ARBA00004514"/>
    </source>
</evidence>
<dbReference type="PANTHER" id="PTHR21660:SF1">
    <property type="entry name" value="ACYL-COENZYME A THIOESTERASE 13"/>
    <property type="match status" value="1"/>
</dbReference>
<proteinExistence type="inferred from homology"/>
<accession>A0AAD9NE71</accession>
<evidence type="ECO:0000256" key="3">
    <source>
        <dbReference type="ARBA" id="ARBA00004186"/>
    </source>
</evidence>
<comment type="function">
    <text evidence="18">Catalyzes the hydrolysis of acyl-CoAs into free fatty acids and coenzyme A (CoASH), regulating their respective intracellular levels. Has acyl-CoA thioesterase activity towards medium (C12) and long-chain (C18) fatty acyl-CoA substrates. Can also hydrolyze 3-hydroxyphenylacetyl-CoA and 3,4-dihydroxyphenylacetyl-CoA (in vitro). May play a role in controlling adaptive thermogenesis.</text>
</comment>
<evidence type="ECO:0000256" key="22">
    <source>
        <dbReference type="ARBA" id="ARBA00081533"/>
    </source>
</evidence>
<evidence type="ECO:0000256" key="12">
    <source>
        <dbReference type="ARBA" id="ARBA00023242"/>
    </source>
</evidence>
<evidence type="ECO:0000256" key="23">
    <source>
        <dbReference type="ARBA" id="ARBA00083956"/>
    </source>
</evidence>
<evidence type="ECO:0000256" key="8">
    <source>
        <dbReference type="ARBA" id="ARBA00022990"/>
    </source>
</evidence>
<dbReference type="GO" id="GO:0005829">
    <property type="term" value="C:cytosol"/>
    <property type="evidence" value="ECO:0007669"/>
    <property type="project" value="UniProtKB-SubCell"/>
</dbReference>
<evidence type="ECO:0000256" key="19">
    <source>
        <dbReference type="ARBA" id="ARBA00064709"/>
    </source>
</evidence>
<keyword evidence="9" id="KW-0443">Lipid metabolism</keyword>
<dbReference type="InterPro" id="IPR039298">
    <property type="entry name" value="ACOT13"/>
</dbReference>
<evidence type="ECO:0000256" key="2">
    <source>
        <dbReference type="ARBA" id="ARBA00004173"/>
    </source>
</evidence>
<keyword evidence="11" id="KW-0206">Cytoskeleton</keyword>
<evidence type="ECO:0000256" key="21">
    <source>
        <dbReference type="ARBA" id="ARBA00075657"/>
    </source>
</evidence>
<gene>
    <name evidence="25" type="ORF">LSH36_72g07046</name>
</gene>
<evidence type="ECO:0000256" key="1">
    <source>
        <dbReference type="ARBA" id="ARBA00004123"/>
    </source>
</evidence>
<dbReference type="GO" id="GO:0047617">
    <property type="term" value="F:fatty acyl-CoA hydrolase activity"/>
    <property type="evidence" value="ECO:0007669"/>
    <property type="project" value="InterPro"/>
</dbReference>
<comment type="catalytic activity">
    <reaction evidence="13">
        <text>octanoyl-CoA + H2O = octanoate + CoA + H(+)</text>
        <dbReference type="Rhea" id="RHEA:30143"/>
        <dbReference type="ChEBI" id="CHEBI:15377"/>
        <dbReference type="ChEBI" id="CHEBI:15378"/>
        <dbReference type="ChEBI" id="CHEBI:25646"/>
        <dbReference type="ChEBI" id="CHEBI:57287"/>
        <dbReference type="ChEBI" id="CHEBI:57386"/>
    </reaction>
    <physiologicalReaction direction="left-to-right" evidence="13">
        <dbReference type="Rhea" id="RHEA:30144"/>
    </physiologicalReaction>
</comment>
<dbReference type="CDD" id="cd03443">
    <property type="entry name" value="PaaI_thioesterase"/>
    <property type="match status" value="1"/>
</dbReference>
<evidence type="ECO:0000256" key="5">
    <source>
        <dbReference type="ARBA" id="ARBA00008324"/>
    </source>
</evidence>
<evidence type="ECO:0000256" key="14">
    <source>
        <dbReference type="ARBA" id="ARBA00047969"/>
    </source>
</evidence>
<organism evidence="25 26">
    <name type="scientific">Paralvinella palmiformis</name>
    <dbReference type="NCBI Taxonomy" id="53620"/>
    <lineage>
        <taxon>Eukaryota</taxon>
        <taxon>Metazoa</taxon>
        <taxon>Spiralia</taxon>
        <taxon>Lophotrochozoa</taxon>
        <taxon>Annelida</taxon>
        <taxon>Polychaeta</taxon>
        <taxon>Sedentaria</taxon>
        <taxon>Canalipalpata</taxon>
        <taxon>Terebellida</taxon>
        <taxon>Terebelliformia</taxon>
        <taxon>Alvinellidae</taxon>
        <taxon>Paralvinella</taxon>
    </lineage>
</organism>
<reference evidence="25" key="1">
    <citation type="journal article" date="2023" name="Mol. Biol. Evol.">
        <title>Third-Generation Sequencing Reveals the Adaptive Role of the Epigenome in Three Deep-Sea Polychaetes.</title>
        <authorList>
            <person name="Perez M."/>
            <person name="Aroh O."/>
            <person name="Sun Y."/>
            <person name="Lan Y."/>
            <person name="Juniper S.K."/>
            <person name="Young C.R."/>
            <person name="Angers B."/>
            <person name="Qian P.Y."/>
        </authorList>
    </citation>
    <scope>NUCLEOTIDE SEQUENCE</scope>
    <source>
        <strain evidence="25">P08H-3</strain>
    </source>
</reference>
<comment type="catalytic activity">
    <reaction evidence="14">
        <text>decanoyl-CoA + H2O = decanoate + CoA + H(+)</text>
        <dbReference type="Rhea" id="RHEA:40059"/>
        <dbReference type="ChEBI" id="CHEBI:15377"/>
        <dbReference type="ChEBI" id="CHEBI:15378"/>
        <dbReference type="ChEBI" id="CHEBI:27689"/>
        <dbReference type="ChEBI" id="CHEBI:57287"/>
        <dbReference type="ChEBI" id="CHEBI:61430"/>
    </reaction>
    <physiologicalReaction direction="left-to-right" evidence="14">
        <dbReference type="Rhea" id="RHEA:40060"/>
    </physiologicalReaction>
</comment>
<keyword evidence="7" id="KW-0378">Hydrolase</keyword>
<dbReference type="GO" id="GO:0005739">
    <property type="term" value="C:mitochondrion"/>
    <property type="evidence" value="ECO:0007669"/>
    <property type="project" value="UniProtKB-SubCell"/>
</dbReference>